<dbReference type="AlphaFoldDB" id="A0A2J5HLZ1"/>
<feature type="domain" description="Leucine-rich repeat" evidence="1">
    <location>
        <begin position="86"/>
        <end position="404"/>
    </location>
</feature>
<name>A0A2J5HLZ1_9EURO</name>
<dbReference type="SUPFAM" id="SSF81383">
    <property type="entry name" value="F-box domain"/>
    <property type="match status" value="1"/>
</dbReference>
<accession>A0A2J5HLZ1</accession>
<evidence type="ECO:0000313" key="2">
    <source>
        <dbReference type="EMBL" id="PLN78208.1"/>
    </source>
</evidence>
<evidence type="ECO:0000259" key="1">
    <source>
        <dbReference type="Pfam" id="PF24969"/>
    </source>
</evidence>
<dbReference type="InterPro" id="IPR036047">
    <property type="entry name" value="F-box-like_dom_sf"/>
</dbReference>
<dbReference type="Proteomes" id="UP000235023">
    <property type="component" value="Unassembled WGS sequence"/>
</dbReference>
<gene>
    <name evidence="2" type="ORF">BDW42DRAFT_175402</name>
</gene>
<organism evidence="2 3">
    <name type="scientific">Aspergillus taichungensis</name>
    <dbReference type="NCBI Taxonomy" id="482145"/>
    <lineage>
        <taxon>Eukaryota</taxon>
        <taxon>Fungi</taxon>
        <taxon>Dikarya</taxon>
        <taxon>Ascomycota</taxon>
        <taxon>Pezizomycotina</taxon>
        <taxon>Eurotiomycetes</taxon>
        <taxon>Eurotiomycetidae</taxon>
        <taxon>Eurotiales</taxon>
        <taxon>Aspergillaceae</taxon>
        <taxon>Aspergillus</taxon>
        <taxon>Aspergillus subgen. Circumdati</taxon>
    </lineage>
</organism>
<dbReference type="EMBL" id="KZ559581">
    <property type="protein sequence ID" value="PLN78208.1"/>
    <property type="molecule type" value="Genomic_DNA"/>
</dbReference>
<proteinExistence type="predicted"/>
<reference evidence="3" key="1">
    <citation type="submission" date="2017-12" db="EMBL/GenBank/DDBJ databases">
        <authorList>
            <consortium name="DOE Joint Genome Institute"/>
            <person name="Mondo S.J."/>
            <person name="Kjaerbolling I."/>
            <person name="Vesth T.C."/>
            <person name="Frisvad J.C."/>
            <person name="Nybo J.L."/>
            <person name="Theobald S."/>
            <person name="Kuo A."/>
            <person name="Bowyer P."/>
            <person name="Matsuda Y."/>
            <person name="Lyhne E.K."/>
            <person name="Kogle M.E."/>
            <person name="Clum A."/>
            <person name="Lipzen A."/>
            <person name="Salamov A."/>
            <person name="Ngan C.Y."/>
            <person name="Daum C."/>
            <person name="Chiniquy J."/>
            <person name="Barry K."/>
            <person name="LaButti K."/>
            <person name="Haridas S."/>
            <person name="Simmons B.A."/>
            <person name="Magnuson J.K."/>
            <person name="Mortensen U.H."/>
            <person name="Larsen T.O."/>
            <person name="Grigoriev I.V."/>
            <person name="Baker S.E."/>
            <person name="Andersen M.R."/>
            <person name="Nordberg H.P."/>
            <person name="Cantor M.N."/>
            <person name="Hua S.X."/>
        </authorList>
    </citation>
    <scope>NUCLEOTIDE SEQUENCE [LARGE SCALE GENOMIC DNA]</scope>
    <source>
        <strain evidence="3">IBT 19404</strain>
    </source>
</reference>
<protein>
    <recommendedName>
        <fullName evidence="1">Leucine-rich repeat domain-containing protein</fullName>
    </recommendedName>
</protein>
<sequence>MPTSHRSHTRIEMKPAKKVMSHWNTCPADILHLIFQLLSPAEHQALCLVNRSYQSIAAPLLYSRIHFTWLVKNFEDHSESEPPPPVTRLLRTLLSKPQLAAHIRSFHLKGRIWCVGEARFKFPKIHIPEDELDESIASIDRTGVPYREHWSQELRGGSVDALVALILTQLPSVRHIHLGGDFTRQCALTCMMLRSAICEAGTYQLCDFQHLQTLSYLRRETRDEAYGKSIEIRNHADILPFFYLPNIRHVRASMDNMENWTWPTPHAPVASKLTSLDLYTIREGCLGEILSVTKNLTALSWKWYYDTDVRDQFVTQILDLDKIGTALSHVQETLTDLTITADSLHQNIPFGHGITEVGSLRAMVNCARIKTLQIPLIFLVGFAQDKTKRLQDVLPKSIEFLTITDDLAYQSNEDLEKGWHSWEWEDYTIPDLVGPWIRERTRWAPTLKRVTLLLEWMNMETDQWLSRVREQLQALSVQTGIPIELTGEAG</sequence>
<keyword evidence="3" id="KW-1185">Reference proteome</keyword>
<dbReference type="InterPro" id="IPR056867">
    <property type="entry name" value="LRR_15"/>
</dbReference>
<evidence type="ECO:0000313" key="3">
    <source>
        <dbReference type="Proteomes" id="UP000235023"/>
    </source>
</evidence>
<dbReference type="OrthoDB" id="4191831at2759"/>
<dbReference type="Pfam" id="PF24969">
    <property type="entry name" value="LRR_15"/>
    <property type="match status" value="1"/>
</dbReference>